<name>C3VAP5_AEGTA</name>
<dbReference type="AlphaFoldDB" id="C3VAP5"/>
<feature type="signal peptide" evidence="1">
    <location>
        <begin position="1"/>
        <end position="21"/>
    </location>
</feature>
<feature type="chain" id="PRO_5002933194" evidence="1">
    <location>
        <begin position="22"/>
        <end position="48"/>
    </location>
</feature>
<accession>C3VAP5</accession>
<organism evidence="2">
    <name type="scientific">Aegilops tauschii</name>
    <name type="common">Tausch's goatgrass</name>
    <name type="synonym">Aegilops squarrosa</name>
    <dbReference type="NCBI Taxonomy" id="37682"/>
    <lineage>
        <taxon>Eukaryota</taxon>
        <taxon>Viridiplantae</taxon>
        <taxon>Streptophyta</taxon>
        <taxon>Embryophyta</taxon>
        <taxon>Tracheophyta</taxon>
        <taxon>Spermatophyta</taxon>
        <taxon>Magnoliopsida</taxon>
        <taxon>Liliopsida</taxon>
        <taxon>Poales</taxon>
        <taxon>Poaceae</taxon>
        <taxon>BOP clade</taxon>
        <taxon>Pooideae</taxon>
        <taxon>Triticodae</taxon>
        <taxon>Triticeae</taxon>
        <taxon>Triticinae</taxon>
        <taxon>Aegilops</taxon>
    </lineage>
</organism>
<proteinExistence type="evidence at transcript level"/>
<reference evidence="2" key="1">
    <citation type="submission" date="2009-03" db="EMBL/GenBank/DDBJ databases">
        <title>Identification and Characterization of Novel Gene Candidates Expressed Under Salt Stress in Aegilops tauschii.</title>
        <authorList>
            <person name="Yumurtaci A."/>
            <person name="Ertugrul F."/>
            <person name="Uncuoglu A.A."/>
        </authorList>
    </citation>
    <scope>NUCLEOTIDE SEQUENCE</scope>
</reference>
<evidence type="ECO:0000313" key="2">
    <source>
        <dbReference type="EMBL" id="ACP18849.1"/>
    </source>
</evidence>
<evidence type="ECO:0000256" key="1">
    <source>
        <dbReference type="SAM" id="SignalP"/>
    </source>
</evidence>
<dbReference type="EMBL" id="FJ853755">
    <property type="protein sequence ID" value="ACP18849.1"/>
    <property type="molecule type" value="mRNA"/>
</dbReference>
<keyword evidence="2" id="KW-0675">Receptor</keyword>
<protein>
    <submittedName>
        <fullName evidence="2">Ethylene receptor</fullName>
    </submittedName>
</protein>
<sequence>MLSGCLFLCPLLFTNDFHCNAHSGRCTDGANLHSTNVSNNFTNPAVSS</sequence>
<keyword evidence="1" id="KW-0732">Signal</keyword>